<gene>
    <name evidence="1" type="ORF">RND71_014028</name>
</gene>
<proteinExistence type="predicted"/>
<dbReference type="AlphaFoldDB" id="A0AAE1S945"/>
<name>A0AAE1S945_9SOLA</name>
<accession>A0AAE1S945</accession>
<evidence type="ECO:0000313" key="1">
    <source>
        <dbReference type="EMBL" id="KAK4366148.1"/>
    </source>
</evidence>
<dbReference type="EMBL" id="JAVYJV010000007">
    <property type="protein sequence ID" value="KAK4366148.1"/>
    <property type="molecule type" value="Genomic_DNA"/>
</dbReference>
<comment type="caution">
    <text evidence="1">The sequence shown here is derived from an EMBL/GenBank/DDBJ whole genome shotgun (WGS) entry which is preliminary data.</text>
</comment>
<keyword evidence="2" id="KW-1185">Reference proteome</keyword>
<dbReference type="Proteomes" id="UP001291623">
    <property type="component" value="Unassembled WGS sequence"/>
</dbReference>
<sequence>MKRKISTSEESVSSKRQKIVIDKKTKNEILTSQNFLLGRVFDYDIAERFGMKELLEIVEFQKWTHLFVPPALHETDFELDELKLGEIMEVPTDGMKTMSEKASNGFINVIVKREGSATGARLFKKEIKPKYQLLFALVNKVMLPIAEGRSIASIVDLVLLEALSTFNPLVLMHFKVKIGKATMGTKKYMIIMETFEECECVPKKGGGVGINFTISTLIEAQEKSTVEIQWLKVENVLLRVQLTEKAQEHGSNSVVEAVNAENTKLRAE</sequence>
<protein>
    <submittedName>
        <fullName evidence="1">Uncharacterized protein</fullName>
    </submittedName>
</protein>
<reference evidence="1" key="1">
    <citation type="submission" date="2023-12" db="EMBL/GenBank/DDBJ databases">
        <title>Genome assembly of Anisodus tanguticus.</title>
        <authorList>
            <person name="Wang Y.-J."/>
        </authorList>
    </citation>
    <scope>NUCLEOTIDE SEQUENCE</scope>
    <source>
        <strain evidence="1">KB-2021</strain>
        <tissue evidence="1">Leaf</tissue>
    </source>
</reference>
<organism evidence="1 2">
    <name type="scientific">Anisodus tanguticus</name>
    <dbReference type="NCBI Taxonomy" id="243964"/>
    <lineage>
        <taxon>Eukaryota</taxon>
        <taxon>Viridiplantae</taxon>
        <taxon>Streptophyta</taxon>
        <taxon>Embryophyta</taxon>
        <taxon>Tracheophyta</taxon>
        <taxon>Spermatophyta</taxon>
        <taxon>Magnoliopsida</taxon>
        <taxon>eudicotyledons</taxon>
        <taxon>Gunneridae</taxon>
        <taxon>Pentapetalae</taxon>
        <taxon>asterids</taxon>
        <taxon>lamiids</taxon>
        <taxon>Solanales</taxon>
        <taxon>Solanaceae</taxon>
        <taxon>Solanoideae</taxon>
        <taxon>Hyoscyameae</taxon>
        <taxon>Anisodus</taxon>
    </lineage>
</organism>
<evidence type="ECO:0000313" key="2">
    <source>
        <dbReference type="Proteomes" id="UP001291623"/>
    </source>
</evidence>